<keyword evidence="2" id="KW-1185">Reference proteome</keyword>
<gene>
    <name evidence="1" type="ORF">HPB47_007175</name>
</gene>
<dbReference type="EMBL" id="JABSTQ010011051">
    <property type="protein sequence ID" value="KAG0415645.1"/>
    <property type="molecule type" value="Genomic_DNA"/>
</dbReference>
<feature type="non-terminal residue" evidence="1">
    <location>
        <position position="1"/>
    </location>
</feature>
<evidence type="ECO:0000313" key="2">
    <source>
        <dbReference type="Proteomes" id="UP000805193"/>
    </source>
</evidence>
<protein>
    <submittedName>
        <fullName evidence="1">Uncharacterized protein</fullName>
    </submittedName>
</protein>
<evidence type="ECO:0000313" key="1">
    <source>
        <dbReference type="EMBL" id="KAG0415645.1"/>
    </source>
</evidence>
<reference evidence="1 2" key="1">
    <citation type="journal article" date="2020" name="Cell">
        <title>Large-Scale Comparative Analyses of Tick Genomes Elucidate Their Genetic Diversity and Vector Capacities.</title>
        <authorList>
            <consortium name="Tick Genome and Microbiome Consortium (TIGMIC)"/>
            <person name="Jia N."/>
            <person name="Wang J."/>
            <person name="Shi W."/>
            <person name="Du L."/>
            <person name="Sun Y."/>
            <person name="Zhan W."/>
            <person name="Jiang J.F."/>
            <person name="Wang Q."/>
            <person name="Zhang B."/>
            <person name="Ji P."/>
            <person name="Bell-Sakyi L."/>
            <person name="Cui X.M."/>
            <person name="Yuan T.T."/>
            <person name="Jiang B.G."/>
            <person name="Yang W.F."/>
            <person name="Lam T.T."/>
            <person name="Chang Q.C."/>
            <person name="Ding S.J."/>
            <person name="Wang X.J."/>
            <person name="Zhu J.G."/>
            <person name="Ruan X.D."/>
            <person name="Zhao L."/>
            <person name="Wei J.T."/>
            <person name="Ye R.Z."/>
            <person name="Que T.C."/>
            <person name="Du C.H."/>
            <person name="Zhou Y.H."/>
            <person name="Cheng J.X."/>
            <person name="Dai P.F."/>
            <person name="Guo W.B."/>
            <person name="Han X.H."/>
            <person name="Huang E.J."/>
            <person name="Li L.F."/>
            <person name="Wei W."/>
            <person name="Gao Y.C."/>
            <person name="Liu J.Z."/>
            <person name="Shao H.Z."/>
            <person name="Wang X."/>
            <person name="Wang C.C."/>
            <person name="Yang T.C."/>
            <person name="Huo Q.B."/>
            <person name="Li W."/>
            <person name="Chen H.Y."/>
            <person name="Chen S.E."/>
            <person name="Zhou L.G."/>
            <person name="Ni X.B."/>
            <person name="Tian J.H."/>
            <person name="Sheng Y."/>
            <person name="Liu T."/>
            <person name="Pan Y.S."/>
            <person name="Xia L.Y."/>
            <person name="Li J."/>
            <person name="Zhao F."/>
            <person name="Cao W.C."/>
        </authorList>
    </citation>
    <scope>NUCLEOTIDE SEQUENCE [LARGE SCALE GENOMIC DNA]</scope>
    <source>
        <strain evidence="1">Iper-2018</strain>
    </source>
</reference>
<comment type="caution">
    <text evidence="1">The sequence shown here is derived from an EMBL/GenBank/DDBJ whole genome shotgun (WGS) entry which is preliminary data.</text>
</comment>
<accession>A0AC60P8A9</accession>
<name>A0AC60P8A9_IXOPE</name>
<proteinExistence type="predicted"/>
<organism evidence="1 2">
    <name type="scientific">Ixodes persulcatus</name>
    <name type="common">Taiga tick</name>
    <dbReference type="NCBI Taxonomy" id="34615"/>
    <lineage>
        <taxon>Eukaryota</taxon>
        <taxon>Metazoa</taxon>
        <taxon>Ecdysozoa</taxon>
        <taxon>Arthropoda</taxon>
        <taxon>Chelicerata</taxon>
        <taxon>Arachnida</taxon>
        <taxon>Acari</taxon>
        <taxon>Parasitiformes</taxon>
        <taxon>Ixodida</taxon>
        <taxon>Ixodoidea</taxon>
        <taxon>Ixodidae</taxon>
        <taxon>Ixodinae</taxon>
        <taxon>Ixodes</taxon>
    </lineage>
</organism>
<sequence>PCGKPGCKVCAHIVTTDTARSTKSNFTMRIDGDLTCCTPDVVYLLECQVCQTEVAIRSLEDPRTPSPQDGGLSAVKPEPGERACKQELWRRSSSPLEKSIPFRDPEPYAPLCGGRILMYSLK</sequence>
<dbReference type="Proteomes" id="UP000805193">
    <property type="component" value="Unassembled WGS sequence"/>
</dbReference>